<dbReference type="STRING" id="158190.SpiGrapes_2395"/>
<dbReference type="GO" id="GO:0005829">
    <property type="term" value="C:cytosol"/>
    <property type="evidence" value="ECO:0007669"/>
    <property type="project" value="TreeGrafter"/>
</dbReference>
<evidence type="ECO:0000313" key="4">
    <source>
        <dbReference type="EMBL" id="AEV30166.1"/>
    </source>
</evidence>
<evidence type="ECO:0000256" key="1">
    <source>
        <dbReference type="ARBA" id="ARBA00022723"/>
    </source>
</evidence>
<dbReference type="Gene3D" id="3.40.225.10">
    <property type="entry name" value="Class II aldolase/adducin N-terminal domain"/>
    <property type="match status" value="1"/>
</dbReference>
<dbReference type="GO" id="GO:0019323">
    <property type="term" value="P:pentose catabolic process"/>
    <property type="evidence" value="ECO:0007669"/>
    <property type="project" value="TreeGrafter"/>
</dbReference>
<dbReference type="PANTHER" id="PTHR22789:SF0">
    <property type="entry name" value="3-OXO-TETRONATE 4-PHOSPHATE DECARBOXYLASE-RELATED"/>
    <property type="match status" value="1"/>
</dbReference>
<organism evidence="4 5">
    <name type="scientific">Sphaerochaeta pleomorpha (strain ATCC BAA-1885 / DSM 22778 / Grapes)</name>
    <dbReference type="NCBI Taxonomy" id="158190"/>
    <lineage>
        <taxon>Bacteria</taxon>
        <taxon>Pseudomonadati</taxon>
        <taxon>Spirochaetota</taxon>
        <taxon>Spirochaetia</taxon>
        <taxon>Spirochaetales</taxon>
        <taxon>Sphaerochaetaceae</taxon>
        <taxon>Sphaerochaeta</taxon>
    </lineage>
</organism>
<dbReference type="GO" id="GO:0016832">
    <property type="term" value="F:aldehyde-lyase activity"/>
    <property type="evidence" value="ECO:0007669"/>
    <property type="project" value="TreeGrafter"/>
</dbReference>
<dbReference type="RefSeq" id="WP_014271007.1">
    <property type="nucleotide sequence ID" value="NC_016633.1"/>
</dbReference>
<dbReference type="Proteomes" id="UP000005632">
    <property type="component" value="Chromosome"/>
</dbReference>
<dbReference type="SMART" id="SM01007">
    <property type="entry name" value="Aldolase_II"/>
    <property type="match status" value="1"/>
</dbReference>
<dbReference type="KEGG" id="sgp:SpiGrapes_2395"/>
<name>G8QSY4_SPHPG</name>
<dbReference type="EMBL" id="CP003155">
    <property type="protein sequence ID" value="AEV30166.1"/>
    <property type="molecule type" value="Genomic_DNA"/>
</dbReference>
<sequence>MMEIISQYADLVDSLILAARKMYSFRYEMSDGGNLSMRVPGKDWMIVKGTNVAFDEIAISSLVVTDFEGNVIEGSCKPSKESLLHGVLYSALPHVNAIMHCHSPYATAWASDHDSLAFSTHHAREKLNFCPVVDTHSYVVPREYFTTIVNLFQENENLKSFILRGHGQVTVGKTMREAVYLAELVEETAQISVLSQAMKYHDEKGF</sequence>
<evidence type="ECO:0000259" key="3">
    <source>
        <dbReference type="SMART" id="SM01007"/>
    </source>
</evidence>
<dbReference type="InterPro" id="IPR050197">
    <property type="entry name" value="Aldolase_class_II_sugar_metab"/>
</dbReference>
<keyword evidence="5" id="KW-1185">Reference proteome</keyword>
<dbReference type="PANTHER" id="PTHR22789">
    <property type="entry name" value="FUCULOSE PHOSPHATE ALDOLASE"/>
    <property type="match status" value="1"/>
</dbReference>
<protein>
    <submittedName>
        <fullName evidence="4">Ribulose-5-phosphate 4-epimerase-like epimerase or aldolase</fullName>
    </submittedName>
</protein>
<dbReference type="SUPFAM" id="SSF53639">
    <property type="entry name" value="AraD/HMP-PK domain-like"/>
    <property type="match status" value="1"/>
</dbReference>
<dbReference type="GO" id="GO:0046872">
    <property type="term" value="F:metal ion binding"/>
    <property type="evidence" value="ECO:0007669"/>
    <property type="project" value="UniProtKB-KW"/>
</dbReference>
<proteinExistence type="predicted"/>
<dbReference type="InterPro" id="IPR036409">
    <property type="entry name" value="Aldolase_II/adducin_N_sf"/>
</dbReference>
<evidence type="ECO:0000256" key="2">
    <source>
        <dbReference type="ARBA" id="ARBA00023239"/>
    </source>
</evidence>
<reference evidence="4 5" key="1">
    <citation type="submission" date="2011-11" db="EMBL/GenBank/DDBJ databases">
        <title>Complete sequence of Spirochaeta sp. grapes.</title>
        <authorList>
            <consortium name="US DOE Joint Genome Institute"/>
            <person name="Lucas S."/>
            <person name="Han J."/>
            <person name="Lapidus A."/>
            <person name="Cheng J.-F."/>
            <person name="Goodwin L."/>
            <person name="Pitluck S."/>
            <person name="Peters L."/>
            <person name="Ovchinnikova G."/>
            <person name="Munk A.C."/>
            <person name="Detter J.C."/>
            <person name="Han C."/>
            <person name="Tapia R."/>
            <person name="Land M."/>
            <person name="Hauser L."/>
            <person name="Kyrpides N."/>
            <person name="Ivanova N."/>
            <person name="Pagani I."/>
            <person name="Ritalahtilisa K."/>
            <person name="Loeffler F."/>
            <person name="Woyke T."/>
        </authorList>
    </citation>
    <scope>NUCLEOTIDE SEQUENCE [LARGE SCALE GENOMIC DNA]</scope>
    <source>
        <strain evidence="5">ATCC BAA-1885 / DSM 22778 / Grapes</strain>
    </source>
</reference>
<dbReference type="HOGENOM" id="CLU_006033_3_4_12"/>
<evidence type="ECO:0000313" key="5">
    <source>
        <dbReference type="Proteomes" id="UP000005632"/>
    </source>
</evidence>
<keyword evidence="1" id="KW-0479">Metal-binding</keyword>
<gene>
    <name evidence="4" type="ordered locus">SpiGrapes_2395</name>
</gene>
<dbReference type="eggNOG" id="COG0235">
    <property type="taxonomic scope" value="Bacteria"/>
</dbReference>
<dbReference type="Pfam" id="PF00596">
    <property type="entry name" value="Aldolase_II"/>
    <property type="match status" value="1"/>
</dbReference>
<dbReference type="InterPro" id="IPR001303">
    <property type="entry name" value="Aldolase_II/adducin_N"/>
</dbReference>
<feature type="domain" description="Class II aldolase/adducin N-terminal" evidence="3">
    <location>
        <begin position="13"/>
        <end position="193"/>
    </location>
</feature>
<keyword evidence="2" id="KW-0456">Lyase</keyword>
<dbReference type="AlphaFoldDB" id="G8QSY4"/>
<accession>G8QSY4</accession>